<dbReference type="PRINTS" id="PR00368">
    <property type="entry name" value="FADPNR"/>
</dbReference>
<protein>
    <submittedName>
        <fullName evidence="8">Dehydrogenase</fullName>
    </submittedName>
</protein>
<evidence type="ECO:0000256" key="3">
    <source>
        <dbReference type="ARBA" id="ARBA00022630"/>
    </source>
</evidence>
<comment type="cofactor">
    <cofactor evidence="1">
        <name>FAD</name>
        <dbReference type="ChEBI" id="CHEBI:57692"/>
    </cofactor>
</comment>
<dbReference type="Proteomes" id="UP000466514">
    <property type="component" value="Chromosome"/>
</dbReference>
<evidence type="ECO:0000259" key="7">
    <source>
        <dbReference type="Pfam" id="PF07992"/>
    </source>
</evidence>
<name>A0A7I7M8R1_9MYCO</name>
<dbReference type="KEGG" id="mpsc:MPSYJ_20450"/>
<dbReference type="RefSeq" id="WP_163721997.1">
    <property type="nucleotide sequence ID" value="NZ_AP022574.1"/>
</dbReference>
<evidence type="ECO:0000313" key="9">
    <source>
        <dbReference type="Proteomes" id="UP000466514"/>
    </source>
</evidence>
<keyword evidence="3" id="KW-0285">Flavoprotein</keyword>
<reference evidence="8 9" key="1">
    <citation type="journal article" date="2019" name="Emerg. Microbes Infect.">
        <title>Comprehensive subspecies identification of 175 nontuberculous mycobacteria species based on 7547 genomic profiles.</title>
        <authorList>
            <person name="Matsumoto Y."/>
            <person name="Kinjo T."/>
            <person name="Motooka D."/>
            <person name="Nabeya D."/>
            <person name="Jung N."/>
            <person name="Uechi K."/>
            <person name="Horii T."/>
            <person name="Iida T."/>
            <person name="Fujita J."/>
            <person name="Nakamura S."/>
        </authorList>
    </citation>
    <scope>NUCLEOTIDE SEQUENCE [LARGE SCALE GENOMIC DNA]</scope>
    <source>
        <strain evidence="8 9">JCM 13323</strain>
    </source>
</reference>
<comment type="similarity">
    <text evidence="2">Belongs to the NADH dehydrogenase family.</text>
</comment>
<dbReference type="PANTHER" id="PTHR42913:SF3">
    <property type="entry name" value="64 KDA MITOCHONDRIAL NADH DEHYDROGENASE (EUROFUNG)"/>
    <property type="match status" value="1"/>
</dbReference>
<dbReference type="InterPro" id="IPR036188">
    <property type="entry name" value="FAD/NAD-bd_sf"/>
</dbReference>
<dbReference type="SUPFAM" id="SSF51905">
    <property type="entry name" value="FAD/NAD(P)-binding domain"/>
    <property type="match status" value="1"/>
</dbReference>
<dbReference type="Pfam" id="PF07992">
    <property type="entry name" value="Pyr_redox_2"/>
    <property type="match status" value="1"/>
</dbReference>
<proteinExistence type="inferred from homology"/>
<evidence type="ECO:0000256" key="6">
    <source>
        <dbReference type="SAM" id="MobiDB-lite"/>
    </source>
</evidence>
<sequence length="405" mass="42338">MTESNTELTSRPAAPRVVVIGGGYSGTLAANRLRLRPAGQVPDVTLVNPRPKFIERIRLHQMLTGGYDASVDYGTLLGEDINLVVDTATRIDADVRCVRLASGGSLQYDYLIYAVGSTVATPSSVPGVAEFAHAIAEFESAQQLRDRLDELHTDAPVTVVGGGLTGIEVAAELAEQGRRVTLVCGGRLAPTLSEPGRRSVARTLARLGVVVRHEDVVAEVRSDAVVFADGAVRPSAVTIWAAGFGVPDLAAASGLRTDSIGRLLTDETLTSVDDPHIVAAGDCAAPSGAPLRMCCATAGQLGPQAADTVLSRIAGSVPAVFEYGYAGSCLSLGRRAGVLQVARKDDSAINVYFGGRVGAIVKEAICRGTLWGIRRAARRPDSAFWFTGGPRPEQPVPAAKMATEG</sequence>
<dbReference type="Gene3D" id="3.50.50.100">
    <property type="match status" value="1"/>
</dbReference>
<evidence type="ECO:0000256" key="4">
    <source>
        <dbReference type="ARBA" id="ARBA00022827"/>
    </source>
</evidence>
<gene>
    <name evidence="8" type="ORF">MPSYJ_20450</name>
</gene>
<dbReference type="InterPro" id="IPR023753">
    <property type="entry name" value="FAD/NAD-binding_dom"/>
</dbReference>
<dbReference type="GO" id="GO:0019646">
    <property type="term" value="P:aerobic electron transport chain"/>
    <property type="evidence" value="ECO:0007669"/>
    <property type="project" value="TreeGrafter"/>
</dbReference>
<dbReference type="InterPro" id="IPR051169">
    <property type="entry name" value="NADH-Q_oxidoreductase"/>
</dbReference>
<keyword evidence="4" id="KW-0274">FAD</keyword>
<keyword evidence="9" id="KW-1185">Reference proteome</keyword>
<dbReference type="PRINTS" id="PR00411">
    <property type="entry name" value="PNDRDTASEI"/>
</dbReference>
<feature type="domain" description="FAD/NAD(P)-binding" evidence="7">
    <location>
        <begin position="16"/>
        <end position="287"/>
    </location>
</feature>
<feature type="region of interest" description="Disordered" evidence="6">
    <location>
        <begin position="384"/>
        <end position="405"/>
    </location>
</feature>
<organism evidence="8 9">
    <name type="scientific">Mycolicibacterium psychrotolerans</name>
    <dbReference type="NCBI Taxonomy" id="216929"/>
    <lineage>
        <taxon>Bacteria</taxon>
        <taxon>Bacillati</taxon>
        <taxon>Actinomycetota</taxon>
        <taxon>Actinomycetes</taxon>
        <taxon>Mycobacteriales</taxon>
        <taxon>Mycobacteriaceae</taxon>
        <taxon>Mycolicibacterium</taxon>
    </lineage>
</organism>
<accession>A0A7I7M8R1</accession>
<evidence type="ECO:0000256" key="1">
    <source>
        <dbReference type="ARBA" id="ARBA00001974"/>
    </source>
</evidence>
<dbReference type="GO" id="GO:0003955">
    <property type="term" value="F:NAD(P)H dehydrogenase (quinone) activity"/>
    <property type="evidence" value="ECO:0007669"/>
    <property type="project" value="TreeGrafter"/>
</dbReference>
<keyword evidence="5" id="KW-0560">Oxidoreductase</keyword>
<evidence type="ECO:0000256" key="2">
    <source>
        <dbReference type="ARBA" id="ARBA00005272"/>
    </source>
</evidence>
<evidence type="ECO:0000313" key="8">
    <source>
        <dbReference type="EMBL" id="BBX68584.1"/>
    </source>
</evidence>
<dbReference type="EMBL" id="AP022574">
    <property type="protein sequence ID" value="BBX68584.1"/>
    <property type="molecule type" value="Genomic_DNA"/>
</dbReference>
<dbReference type="AlphaFoldDB" id="A0A7I7M8R1"/>
<dbReference type="PANTHER" id="PTHR42913">
    <property type="entry name" value="APOPTOSIS-INDUCING FACTOR 1"/>
    <property type="match status" value="1"/>
</dbReference>
<evidence type="ECO:0000256" key="5">
    <source>
        <dbReference type="ARBA" id="ARBA00023002"/>
    </source>
</evidence>